<dbReference type="RefSeq" id="WP_063974510.1">
    <property type="nucleotide sequence ID" value="NZ_LQWZ01000007.1"/>
</dbReference>
<dbReference type="EMBL" id="LQWZ01000007">
    <property type="protein sequence ID" value="OAH58676.1"/>
    <property type="molecule type" value="Genomic_DNA"/>
</dbReference>
<gene>
    <name evidence="1" type="ORF">AWH48_16905</name>
</gene>
<evidence type="ECO:0000313" key="1">
    <source>
        <dbReference type="EMBL" id="OAH58676.1"/>
    </source>
</evidence>
<evidence type="ECO:0000313" key="2">
    <source>
        <dbReference type="Proteomes" id="UP000077271"/>
    </source>
</evidence>
<dbReference type="AlphaFoldDB" id="A0A177KZT7"/>
<sequence>MSRINLKRKKSWMYSSLMMFFVLGFFSLLTSKVYLGEETVLYHTEKEKEIALTSTSTVKIEKWDFNGKTNEMQIYLKMSELSTDYRFEAFEKTNTNNPLPLKIVYKNQHDYVLFIENVSPNWEAMAVDIYEPSINLNDDNESETEVKEENNRSLLKTIYADQSKTNVDNNLVVTDEKDYSIHFIEGERESVREEIRKIDQLIQVEKDRQSVIEGELNELEEAIEYQTEIEKVATLSMIKGKENEIKNSDLLIEDYLFDQGNARDKIGKLNQKEQDLMKK</sequence>
<organism evidence="1 2">
    <name type="scientific">Domibacillus aminovorans</name>
    <dbReference type="NCBI Taxonomy" id="29332"/>
    <lineage>
        <taxon>Bacteria</taxon>
        <taxon>Bacillati</taxon>
        <taxon>Bacillota</taxon>
        <taxon>Bacilli</taxon>
        <taxon>Bacillales</taxon>
        <taxon>Bacillaceae</taxon>
        <taxon>Domibacillus</taxon>
    </lineage>
</organism>
<proteinExistence type="predicted"/>
<reference evidence="1 2" key="1">
    <citation type="submission" date="2016-01" db="EMBL/GenBank/DDBJ databases">
        <title>Investigation of taxonomic status of Bacillus aminovorans.</title>
        <authorList>
            <person name="Verma A."/>
            <person name="Pal Y."/>
            <person name="Krishnamurthi S."/>
        </authorList>
    </citation>
    <scope>NUCLEOTIDE SEQUENCE [LARGE SCALE GENOMIC DNA]</scope>
    <source>
        <strain evidence="1 2">DSM 4337</strain>
    </source>
</reference>
<dbReference type="OrthoDB" id="2882577at2"/>
<protein>
    <submittedName>
        <fullName evidence="1">Uncharacterized protein</fullName>
    </submittedName>
</protein>
<accession>A0A177KZT7</accession>
<dbReference type="Proteomes" id="UP000077271">
    <property type="component" value="Unassembled WGS sequence"/>
</dbReference>
<name>A0A177KZT7_9BACI</name>
<comment type="caution">
    <text evidence="1">The sequence shown here is derived from an EMBL/GenBank/DDBJ whole genome shotgun (WGS) entry which is preliminary data.</text>
</comment>